<dbReference type="AlphaFoldDB" id="A0ABD2LRV7"/>
<dbReference type="InterPro" id="IPR036065">
    <property type="entry name" value="BolA-like_sf"/>
</dbReference>
<organism evidence="4 5">
    <name type="scientific">Heterodera trifolii</name>
    <dbReference type="NCBI Taxonomy" id="157864"/>
    <lineage>
        <taxon>Eukaryota</taxon>
        <taxon>Metazoa</taxon>
        <taxon>Ecdysozoa</taxon>
        <taxon>Nematoda</taxon>
        <taxon>Chromadorea</taxon>
        <taxon>Rhabditida</taxon>
        <taxon>Tylenchina</taxon>
        <taxon>Tylenchomorpha</taxon>
        <taxon>Tylenchoidea</taxon>
        <taxon>Heteroderidae</taxon>
        <taxon>Heteroderinae</taxon>
        <taxon>Heterodera</taxon>
    </lineage>
</organism>
<dbReference type="PANTHER" id="PTHR46229:SF2">
    <property type="entry name" value="BOLA-LIKE PROTEIN 1"/>
    <property type="match status" value="1"/>
</dbReference>
<evidence type="ECO:0000313" key="5">
    <source>
        <dbReference type="Proteomes" id="UP001620626"/>
    </source>
</evidence>
<dbReference type="InterPro" id="IPR050961">
    <property type="entry name" value="BolA/IbaG_stress_morph_reg"/>
</dbReference>
<comment type="similarity">
    <text evidence="1 2">Belongs to the BolA/IbaG family.</text>
</comment>
<reference evidence="4 5" key="1">
    <citation type="submission" date="2024-10" db="EMBL/GenBank/DDBJ databases">
        <authorList>
            <person name="Kim D."/>
        </authorList>
    </citation>
    <scope>NUCLEOTIDE SEQUENCE [LARGE SCALE GENOMIC DNA]</scope>
    <source>
        <strain evidence="4">BH-2024</strain>
    </source>
</reference>
<dbReference type="SUPFAM" id="SSF82657">
    <property type="entry name" value="BolA-like"/>
    <property type="match status" value="1"/>
</dbReference>
<keyword evidence="5" id="KW-1185">Reference proteome</keyword>
<proteinExistence type="inferred from homology"/>
<comment type="caution">
    <text evidence="4">The sequence shown here is derived from an EMBL/GenBank/DDBJ whole genome shotgun (WGS) entry which is preliminary data.</text>
</comment>
<feature type="region of interest" description="Disordered" evidence="3">
    <location>
        <begin position="122"/>
        <end position="153"/>
    </location>
</feature>
<dbReference type="PANTHER" id="PTHR46229">
    <property type="entry name" value="BOLA TRANSCRIPTION REGULATOR"/>
    <property type="match status" value="1"/>
</dbReference>
<protein>
    <recommendedName>
        <fullName evidence="6">BolA-like protein</fullName>
    </recommendedName>
</protein>
<accession>A0ABD2LRV7</accession>
<dbReference type="Proteomes" id="UP001620626">
    <property type="component" value="Unassembled WGS sequence"/>
</dbReference>
<dbReference type="Gene3D" id="3.30.300.90">
    <property type="entry name" value="BolA-like"/>
    <property type="match status" value="1"/>
</dbReference>
<name>A0ABD2LRV7_9BILA</name>
<dbReference type="InterPro" id="IPR002634">
    <property type="entry name" value="BolA"/>
</dbReference>
<evidence type="ECO:0008006" key="6">
    <source>
        <dbReference type="Google" id="ProtNLM"/>
    </source>
</evidence>
<gene>
    <name evidence="4" type="ORF">niasHT_005208</name>
</gene>
<evidence type="ECO:0000256" key="1">
    <source>
        <dbReference type="ARBA" id="ARBA00005578"/>
    </source>
</evidence>
<dbReference type="Pfam" id="PF01722">
    <property type="entry name" value="BolA"/>
    <property type="match status" value="1"/>
</dbReference>
<sequence length="153" mass="17602">MLGPNRAGPTVTAQLRLFMWKIGRIKTCPIRMNAFCSVPSEGPVTIALRQKIADFFKPEHLEVECESRLHNVPKGAEKHFRVQIVSDKFNGMTQLQRQRMVNKLLAEELREKIHALRIEAKIPSEWHGKKQTPAPPCEGGEKKRRQSEQPKRQ</sequence>
<evidence type="ECO:0000313" key="4">
    <source>
        <dbReference type="EMBL" id="KAL3117965.1"/>
    </source>
</evidence>
<evidence type="ECO:0000256" key="3">
    <source>
        <dbReference type="SAM" id="MobiDB-lite"/>
    </source>
</evidence>
<dbReference type="EMBL" id="JBICBT010000300">
    <property type="protein sequence ID" value="KAL3117965.1"/>
    <property type="molecule type" value="Genomic_DNA"/>
</dbReference>
<evidence type="ECO:0000256" key="2">
    <source>
        <dbReference type="RuleBase" id="RU003860"/>
    </source>
</evidence>